<comment type="caution">
    <text evidence="2">The sequence shown here is derived from an EMBL/GenBank/DDBJ whole genome shotgun (WGS) entry which is preliminary data.</text>
</comment>
<reference evidence="2" key="1">
    <citation type="submission" date="2023-06" db="EMBL/GenBank/DDBJ databases">
        <authorList>
            <person name="Zeman M."/>
            <person name="Kubasova T."/>
            <person name="Jahodarova E."/>
            <person name="Nykrynova M."/>
            <person name="Rychlik I."/>
        </authorList>
    </citation>
    <scope>NUCLEOTIDE SEQUENCE</scope>
    <source>
        <strain evidence="2">ET15</strain>
        <strain evidence="1">ET37</strain>
    </source>
</reference>
<name>A0AAW7JSA9_9BACT</name>
<evidence type="ECO:0000313" key="2">
    <source>
        <dbReference type="EMBL" id="MDN0024162.1"/>
    </source>
</evidence>
<proteinExistence type="predicted"/>
<dbReference type="Proteomes" id="UP001168478">
    <property type="component" value="Unassembled WGS sequence"/>
</dbReference>
<organism evidence="2 4">
    <name type="scientific">Leyella lascolaii</name>
    <dbReference type="NCBI Taxonomy" id="1776379"/>
    <lineage>
        <taxon>Bacteria</taxon>
        <taxon>Pseudomonadati</taxon>
        <taxon>Bacteroidota</taxon>
        <taxon>Bacteroidia</taxon>
        <taxon>Bacteroidales</taxon>
        <taxon>Prevotellaceae</taxon>
        <taxon>Leyella</taxon>
    </lineage>
</organism>
<evidence type="ECO:0000313" key="4">
    <source>
        <dbReference type="Proteomes" id="UP001168478"/>
    </source>
</evidence>
<dbReference type="EMBL" id="JAUEIE010000001">
    <property type="protein sequence ID" value="MDN0021666.1"/>
    <property type="molecule type" value="Genomic_DNA"/>
</dbReference>
<gene>
    <name evidence="1" type="ORF">QVN81_01320</name>
    <name evidence="2" type="ORF">QVN84_01310</name>
</gene>
<accession>A0AAW7JSA9</accession>
<sequence length="214" mass="24863">MTIHPLWSDEMWLPLMQLYLKKPEGVKPLFSRHLIQLSLELHIEPKILYAQMFRLRQPDTPSLQHLWRRYSGDTRRLARDVKRLRQMDGFGTAGAFYEGVATSESFEKEYRPIDADSRLTPMMLTMILDLYYRLTPVTMVAETPEVGELARCMRIPPSLVAEVMGCFLVCDPCMKYSDPSSGLYPECLAVWRKYISKEPEELAATAAQMRAYFR</sequence>
<protein>
    <submittedName>
        <fullName evidence="2">Uncharacterized protein</fullName>
    </submittedName>
</protein>
<reference evidence="2" key="2">
    <citation type="submission" date="2023-08" db="EMBL/GenBank/DDBJ databases">
        <title>Identification and characterization of horizontal gene transfer across gut microbiota members of farm animals based on homology search.</title>
        <authorList>
            <person name="Schwarzerova J."/>
            <person name="Nykrynova M."/>
            <person name="Jureckova K."/>
            <person name="Cejkova D."/>
            <person name="Rychlik I."/>
        </authorList>
    </citation>
    <scope>NUCLEOTIDE SEQUENCE</scope>
    <source>
        <strain evidence="2">ET15</strain>
        <strain evidence="1">ET37</strain>
    </source>
</reference>
<dbReference type="RefSeq" id="WP_289824478.1">
    <property type="nucleotide sequence ID" value="NZ_JAUEIE010000001.1"/>
</dbReference>
<evidence type="ECO:0000313" key="3">
    <source>
        <dbReference type="Proteomes" id="UP001167831"/>
    </source>
</evidence>
<evidence type="ECO:0000313" key="1">
    <source>
        <dbReference type="EMBL" id="MDN0021666.1"/>
    </source>
</evidence>
<dbReference type="AlphaFoldDB" id="A0AAW7JSA9"/>
<keyword evidence="3" id="KW-1185">Reference proteome</keyword>
<dbReference type="Proteomes" id="UP001167831">
    <property type="component" value="Unassembled WGS sequence"/>
</dbReference>
<dbReference type="EMBL" id="JAUEIF010000001">
    <property type="protein sequence ID" value="MDN0024162.1"/>
    <property type="molecule type" value="Genomic_DNA"/>
</dbReference>